<keyword evidence="3" id="KW-1185">Reference proteome</keyword>
<proteinExistence type="predicted"/>
<comment type="caution">
    <text evidence="2">The sequence shown here is derived from an EMBL/GenBank/DDBJ whole genome shotgun (WGS) entry which is preliminary data.</text>
</comment>
<protein>
    <submittedName>
        <fullName evidence="2">Polysaccharide pyruvyl transferase family protein</fullName>
    </submittedName>
</protein>
<dbReference type="InterPro" id="IPR007345">
    <property type="entry name" value="Polysacch_pyruvyl_Trfase"/>
</dbReference>
<gene>
    <name evidence="2" type="ORF">KY465_00295</name>
</gene>
<name>A0ABS6WIM4_9HYPH</name>
<dbReference type="GO" id="GO:0016740">
    <property type="term" value="F:transferase activity"/>
    <property type="evidence" value="ECO:0007669"/>
    <property type="project" value="UniProtKB-KW"/>
</dbReference>
<reference evidence="2" key="1">
    <citation type="submission" date="2021-07" db="EMBL/GenBank/DDBJ databases">
        <title>Pseudohoeflea marina sp. nov. a polyhydroxyalcanoate-producing bacterium.</title>
        <authorList>
            <person name="Zheng W."/>
            <person name="Yu S."/>
            <person name="Huang Y."/>
        </authorList>
    </citation>
    <scope>NUCLEOTIDE SEQUENCE</scope>
    <source>
        <strain evidence="2">DP4N28-3</strain>
    </source>
</reference>
<dbReference type="Pfam" id="PF04230">
    <property type="entry name" value="PS_pyruv_trans"/>
    <property type="match status" value="1"/>
</dbReference>
<feature type="domain" description="Polysaccharide pyruvyl transferase" evidence="1">
    <location>
        <begin position="99"/>
        <end position="207"/>
    </location>
</feature>
<keyword evidence="2" id="KW-0808">Transferase</keyword>
<dbReference type="RefSeq" id="WP_219157148.1">
    <property type="nucleotide sequence ID" value="NZ_JAHWQX010000001.1"/>
</dbReference>
<evidence type="ECO:0000313" key="2">
    <source>
        <dbReference type="EMBL" id="MBW3095710.1"/>
    </source>
</evidence>
<accession>A0ABS6WIM4</accession>
<dbReference type="Proteomes" id="UP001430804">
    <property type="component" value="Unassembled WGS sequence"/>
</dbReference>
<organism evidence="2 3">
    <name type="scientific">Pseudohoeflea coraliihabitans</name>
    <dbReference type="NCBI Taxonomy" id="2860393"/>
    <lineage>
        <taxon>Bacteria</taxon>
        <taxon>Pseudomonadati</taxon>
        <taxon>Pseudomonadota</taxon>
        <taxon>Alphaproteobacteria</taxon>
        <taxon>Hyphomicrobiales</taxon>
        <taxon>Rhizobiaceae</taxon>
        <taxon>Pseudohoeflea</taxon>
    </lineage>
</organism>
<evidence type="ECO:0000259" key="1">
    <source>
        <dbReference type="Pfam" id="PF04230"/>
    </source>
</evidence>
<sequence length="274" mass="30705">MKHPLAKLEKQRRYWRWRLASGKRVPLWWHVGRPNFGDDLNPDLFEKLAGVPVRFPANRLHPHLLGMGSILGKSLPASIICGSGLLCPPGPDTRIEGSAVAVRGELSRQALAHHEDDLLLGDPAVLISEIFEAPKVKHHAFGFVPHVDSIDRWKTMDRHGHHVIDPSGPVWSVVRQIAACETVFCQSLHGMITADALQIPNVWVAPSETMRGGRFKFDDYMTTVDAAKEMVPETADLFSAPAQFAATVSRYRYDKTAYRDRLRAVFDDFDELAI</sequence>
<dbReference type="EMBL" id="JAHWQX010000001">
    <property type="protein sequence ID" value="MBW3095710.1"/>
    <property type="molecule type" value="Genomic_DNA"/>
</dbReference>
<evidence type="ECO:0000313" key="3">
    <source>
        <dbReference type="Proteomes" id="UP001430804"/>
    </source>
</evidence>